<evidence type="ECO:0000313" key="2">
    <source>
        <dbReference type="EMBL" id="GKV03372.1"/>
    </source>
</evidence>
<protein>
    <submittedName>
        <fullName evidence="2">Uncharacterized protein</fullName>
    </submittedName>
</protein>
<evidence type="ECO:0000256" key="1">
    <source>
        <dbReference type="SAM" id="MobiDB-lite"/>
    </source>
</evidence>
<dbReference type="Proteomes" id="UP001054252">
    <property type="component" value="Unassembled WGS sequence"/>
</dbReference>
<name>A0AAV5IXC7_9ROSI</name>
<dbReference type="EMBL" id="BPVZ01000020">
    <property type="protein sequence ID" value="GKV03372.1"/>
    <property type="molecule type" value="Genomic_DNA"/>
</dbReference>
<comment type="caution">
    <text evidence="2">The sequence shown here is derived from an EMBL/GenBank/DDBJ whole genome shotgun (WGS) entry which is preliminary data.</text>
</comment>
<dbReference type="AlphaFoldDB" id="A0AAV5IXC7"/>
<feature type="region of interest" description="Disordered" evidence="1">
    <location>
        <begin position="1"/>
        <end position="24"/>
    </location>
</feature>
<proteinExistence type="predicted"/>
<sequence length="181" mass="19194">MKMKQLEEWDELESSSKANPSLLSLLKPATCQEEGRELQNRKTEKGKDLLPCAPAPSAAPCPCACTEPAPRSPLLCAVDLACCTEHATLLAAIRCTSPCTGPASACAPAQALHQPCTFLFAPLRLKTPLPCTPAPASHPYTGLASRPLLAAILCTSPARACSRNKQKKKKSTAQVTIIKGY</sequence>
<organism evidence="2 3">
    <name type="scientific">Rubroshorea leprosula</name>
    <dbReference type="NCBI Taxonomy" id="152421"/>
    <lineage>
        <taxon>Eukaryota</taxon>
        <taxon>Viridiplantae</taxon>
        <taxon>Streptophyta</taxon>
        <taxon>Embryophyta</taxon>
        <taxon>Tracheophyta</taxon>
        <taxon>Spermatophyta</taxon>
        <taxon>Magnoliopsida</taxon>
        <taxon>eudicotyledons</taxon>
        <taxon>Gunneridae</taxon>
        <taxon>Pentapetalae</taxon>
        <taxon>rosids</taxon>
        <taxon>malvids</taxon>
        <taxon>Malvales</taxon>
        <taxon>Dipterocarpaceae</taxon>
        <taxon>Rubroshorea</taxon>
    </lineage>
</organism>
<accession>A0AAV5IXC7</accession>
<evidence type="ECO:0000313" key="3">
    <source>
        <dbReference type="Proteomes" id="UP001054252"/>
    </source>
</evidence>
<reference evidence="2 3" key="1">
    <citation type="journal article" date="2021" name="Commun. Biol.">
        <title>The genome of Shorea leprosula (Dipterocarpaceae) highlights the ecological relevance of drought in aseasonal tropical rainforests.</title>
        <authorList>
            <person name="Ng K.K.S."/>
            <person name="Kobayashi M.J."/>
            <person name="Fawcett J.A."/>
            <person name="Hatakeyama M."/>
            <person name="Paape T."/>
            <person name="Ng C.H."/>
            <person name="Ang C.C."/>
            <person name="Tnah L.H."/>
            <person name="Lee C.T."/>
            <person name="Nishiyama T."/>
            <person name="Sese J."/>
            <person name="O'Brien M.J."/>
            <person name="Copetti D."/>
            <person name="Mohd Noor M.I."/>
            <person name="Ong R.C."/>
            <person name="Putra M."/>
            <person name="Sireger I.Z."/>
            <person name="Indrioko S."/>
            <person name="Kosugi Y."/>
            <person name="Izuno A."/>
            <person name="Isagi Y."/>
            <person name="Lee S.L."/>
            <person name="Shimizu K.K."/>
        </authorList>
    </citation>
    <scope>NUCLEOTIDE SEQUENCE [LARGE SCALE GENOMIC DNA]</scope>
    <source>
        <strain evidence="2">214</strain>
    </source>
</reference>
<gene>
    <name evidence="2" type="ORF">SLEP1_g15683</name>
</gene>
<keyword evidence="3" id="KW-1185">Reference proteome</keyword>